<dbReference type="eggNOG" id="ENOG502QS4Y">
    <property type="taxonomic scope" value="Eukaryota"/>
</dbReference>
<dbReference type="SUPFAM" id="SSF51695">
    <property type="entry name" value="PLC-like phosphodiesterases"/>
    <property type="match status" value="1"/>
</dbReference>
<keyword evidence="2 6" id="KW-0378">Hydrolase</keyword>
<feature type="region of interest" description="Disordered" evidence="7">
    <location>
        <begin position="1"/>
        <end position="32"/>
    </location>
</feature>
<feature type="domain" description="C2" evidence="8">
    <location>
        <begin position="1671"/>
        <end position="1793"/>
    </location>
</feature>
<evidence type="ECO:0000256" key="6">
    <source>
        <dbReference type="RuleBase" id="RU361133"/>
    </source>
</evidence>
<dbReference type="CDD" id="cd15898">
    <property type="entry name" value="EFh_PI-PLC"/>
    <property type="match status" value="1"/>
</dbReference>
<evidence type="ECO:0000256" key="5">
    <source>
        <dbReference type="ARBA" id="ARBA00023224"/>
    </source>
</evidence>
<dbReference type="EMBL" id="KE346363">
    <property type="protein sequence ID" value="KJE92479.1"/>
    <property type="molecule type" value="Genomic_DNA"/>
</dbReference>
<dbReference type="InterPro" id="IPR036388">
    <property type="entry name" value="WH-like_DNA-bd_sf"/>
</dbReference>
<feature type="compositionally biased region" description="Low complexity" evidence="7">
    <location>
        <begin position="944"/>
        <end position="958"/>
    </location>
</feature>
<evidence type="ECO:0000256" key="3">
    <source>
        <dbReference type="ARBA" id="ARBA00022963"/>
    </source>
</evidence>
<dbReference type="Gene3D" id="2.30.29.30">
    <property type="entry name" value="Pleckstrin-homology domain (PH domain)/Phosphotyrosine-binding domain (PTB)"/>
    <property type="match status" value="1"/>
</dbReference>
<keyword evidence="4 6" id="KW-0443">Lipid metabolism</keyword>
<dbReference type="PROSITE" id="PS50008">
    <property type="entry name" value="PIPLC_Y_DOMAIN"/>
    <property type="match status" value="1"/>
</dbReference>
<feature type="region of interest" description="Disordered" evidence="7">
    <location>
        <begin position="613"/>
        <end position="643"/>
    </location>
</feature>
<evidence type="ECO:0000313" key="12">
    <source>
        <dbReference type="Proteomes" id="UP000008743"/>
    </source>
</evidence>
<dbReference type="Pfam" id="PF00168">
    <property type="entry name" value="C2"/>
    <property type="match status" value="1"/>
</dbReference>
<dbReference type="SUPFAM" id="SSF50729">
    <property type="entry name" value="PH domain-like"/>
    <property type="match status" value="1"/>
</dbReference>
<feature type="compositionally biased region" description="Low complexity" evidence="7">
    <location>
        <begin position="858"/>
        <end position="874"/>
    </location>
</feature>
<keyword evidence="3 6" id="KW-0442">Lipid degradation</keyword>
<dbReference type="CDD" id="cd04371">
    <property type="entry name" value="DEP"/>
    <property type="match status" value="4"/>
</dbReference>
<dbReference type="InterPro" id="IPR036390">
    <property type="entry name" value="WH_DNA-bd_sf"/>
</dbReference>
<dbReference type="InterPro" id="IPR035892">
    <property type="entry name" value="C2_domain_sf"/>
</dbReference>
<dbReference type="PROSITE" id="PS50004">
    <property type="entry name" value="C2"/>
    <property type="match status" value="1"/>
</dbReference>
<sequence>MAAAQTASVEPVPGATSPTLLRSTTNAPTISQPVTRTVSNAASLQQAGSGGSGGAAAGGVELFVLSAETRAMLHDVAQQMLGSLRIGTLKLRMKTYRLCFTGKDAVTWLLCNNLAKTKEDAIRIGNMMIIEKLFRHVTNEHLFKNEPNLFYRFAVHEEQLEREELEGGRGGATPTSGSVGSGGSHPLAAQSNSALGVSDRTSIGGSIGSTGNINAINADHSGSFPGGANGLLTPGMLGINGSTASSGGDSDAAHGTDTDIDSQAEREDLNIAPQTAMVRMLTPEAILLLRDTTKSLKDLDNALRKLGNEMLQCLDITTRKTQTRTFKDCFVGKDAVAWMIQNGVAADEQGAIRVGNMMVTLDIFHHVLKEHTFKNENLLYRFTVHEDSGQTKGSWVYSRNLPVMLRVLTQEQLRPLKKSSTKNVPPPVAAAAAAAAAVAAAAAATTTTTSSATPAESTPDSPAPPHHHLQQQQQPPQSSISSTSGSLPPNSSSTNLQQLGALNGSANNLSPADELRQSLDILAARMMSSLEVKDRKFLLRTYKDCFVGTEAVDWLLSRGVAEDEEDAVRIGNLMIKNNLFQHVTLDHLFKNENLFYRYTSTYGSDLDSVLASPPGATPSPAISTPTPTVGSSPAVGPSNSPLATRKMSTAGSVMLNAGAAAAGASSDRPAPLLSTGSVSSLGGRKQRELQTIVTSMKHFVDVRDRKYMRKMYRRTFLGKDAANWLIWTGVAQDVDDAIGTGNRMLQKGLIRSINGSDQSFKYDSSALYRFSEEGAARVVRKPTSAAATTGAAVASAAAVLVGGVGAVGGAAASLGKKAFGGARKLMGKVVKRSNTSVGLEDVPSGGSATGRPKSEAGSVSSSDPPSQPSSRPVSLISQPGEVVAVGAEPSGHRGLSSATSIDEADLAEDDEDVEDLDDDDIVDDVFDDDDETDGGESSSKSVVTPLPSSPDLAPTAPAPLTTSQMAAAAAAPASASASTSSAGGRIEESNPIIANYYGKRNAVSIADVKSVMNLSIEACFERAQLGSMMMRSKVNKPPAWFRVTIDKERKIMYWRYKSGITVKNALLLGSIRDVRLGASKQVFETKLVAEVYARSFSIVYGPNWEEVHFTSETLEDFFVWSRLLEHIAEQARLSAPRNASILTWLKLEFLLANQVTIDTISGERAVFLLDKLLNFSKTEPDIPRKFLTMLEHESMTFQQVARAYVEHTMPAHVEVVFHQYAKTESADGKLVMNLECFLDFLYAQGETDIFDDEGSIMIRKYSSRNNEQLDLVDFALFLLSDDNIVVRKAHLPLHEDMTRPLSEYFIASSHNTYLLGDQLKGESSIEGYIRSLLEGCRCVELDCWDGSDGEPIIYHGHTLTTKIRYVDVLKAIKTYAFKASPYPVILSFENHCSIPQQVIIAKYLRSIFHDALLDNYLVGIDSETQLPSPEQLKYKILVKAKGNKRDDPTMSGVGPVAATGQLSTPRATGRRMSLGDALVKPRGSRSNTLNKATQPSEQDLALSANDMRELGAKDASAVAPAVTAKDKKETRDKDKDKETKEEKEAVSTEDSEVEKVAPELAELAIYCRAAHFVSFEDNMACQVWYQMTSIGESKAKKLAQTNLAEYTLYNQRFLNRIYPAAKRFNSSNFDPQQFWNTGSQMVALNYQTNDIPMMMNRGKFQVNGLCGYVLKPASIIGTPDAQPAVPKQLSVQILSAQNVLHYSEFAKFRDSEFVVEVRVDGASTDTARKKTNSRTGTPARTEWNETLNFNVGDSELALIGFMLYENKSRRLLGQFFAPVSSLNQGFRHIYLKGEGDDHLHHQTLFVNIAIEDLLDGADWQIAI</sequence>
<dbReference type="InterPro" id="IPR000008">
    <property type="entry name" value="C2_dom"/>
</dbReference>
<dbReference type="EC" id="3.1.4.11" evidence="1 6"/>
<dbReference type="Gene3D" id="1.10.10.10">
    <property type="entry name" value="Winged helix-like DNA-binding domain superfamily/Winged helix DNA-binding domain"/>
    <property type="match status" value="4"/>
</dbReference>
<feature type="compositionally biased region" description="Low complexity" evidence="7">
    <location>
        <begin position="613"/>
        <end position="628"/>
    </location>
</feature>
<dbReference type="SMART" id="SM00239">
    <property type="entry name" value="C2"/>
    <property type="match status" value="1"/>
</dbReference>
<dbReference type="InterPro" id="IPR001711">
    <property type="entry name" value="PLipase_C_Pinositol-sp_Y"/>
</dbReference>
<dbReference type="SMART" id="SM00049">
    <property type="entry name" value="DEP"/>
    <property type="match status" value="4"/>
</dbReference>
<dbReference type="SUPFAM" id="SSF46785">
    <property type="entry name" value="Winged helix' DNA-binding domain"/>
    <property type="match status" value="4"/>
</dbReference>
<dbReference type="InterPro" id="IPR011993">
    <property type="entry name" value="PH-like_dom_sf"/>
</dbReference>
<evidence type="ECO:0000313" key="11">
    <source>
        <dbReference type="EMBL" id="KJE92479.1"/>
    </source>
</evidence>
<evidence type="ECO:0000256" key="7">
    <source>
        <dbReference type="SAM" id="MobiDB-lite"/>
    </source>
</evidence>
<dbReference type="PROSITE" id="PS50007">
    <property type="entry name" value="PIPLC_X_DOMAIN"/>
    <property type="match status" value="1"/>
</dbReference>
<dbReference type="Gene3D" id="3.20.20.190">
    <property type="entry name" value="Phosphatidylinositol (PI) phosphodiesterase"/>
    <property type="match status" value="1"/>
</dbReference>
<proteinExistence type="predicted"/>
<dbReference type="GO" id="GO:0051209">
    <property type="term" value="P:release of sequestered calcium ion into cytosol"/>
    <property type="evidence" value="ECO:0007669"/>
    <property type="project" value="TreeGrafter"/>
</dbReference>
<evidence type="ECO:0000259" key="8">
    <source>
        <dbReference type="PROSITE" id="PS50004"/>
    </source>
</evidence>
<dbReference type="Pfam" id="PF00388">
    <property type="entry name" value="PI-PLC-X"/>
    <property type="match status" value="1"/>
</dbReference>
<evidence type="ECO:0000256" key="2">
    <source>
        <dbReference type="ARBA" id="ARBA00022801"/>
    </source>
</evidence>
<feature type="compositionally biased region" description="Low complexity" evidence="7">
    <location>
        <begin position="447"/>
        <end position="460"/>
    </location>
</feature>
<feature type="region of interest" description="Disordered" evidence="7">
    <location>
        <begin position="1443"/>
        <end position="1498"/>
    </location>
</feature>
<dbReference type="Pfam" id="PF00610">
    <property type="entry name" value="DEP"/>
    <property type="match status" value="4"/>
</dbReference>
<protein>
    <recommendedName>
        <fullName evidence="1 6">Phosphoinositide phospholipase C</fullName>
        <ecNumber evidence="1 6">3.1.4.11</ecNumber>
    </recommendedName>
</protein>
<organism evidence="11 12">
    <name type="scientific">Capsaspora owczarzaki (strain ATCC 30864)</name>
    <dbReference type="NCBI Taxonomy" id="595528"/>
    <lineage>
        <taxon>Eukaryota</taxon>
        <taxon>Filasterea</taxon>
        <taxon>Capsaspora</taxon>
    </lineage>
</organism>
<feature type="region of interest" description="Disordered" evidence="7">
    <location>
        <begin position="836"/>
        <end position="958"/>
    </location>
</feature>
<evidence type="ECO:0000259" key="10">
    <source>
        <dbReference type="PROSITE" id="PS50186"/>
    </source>
</evidence>
<dbReference type="Gene3D" id="2.60.40.150">
    <property type="entry name" value="C2 domain"/>
    <property type="match status" value="1"/>
</dbReference>
<feature type="domain" description="DEP" evidence="10">
    <location>
        <begin position="80"/>
        <end position="155"/>
    </location>
</feature>
<feature type="compositionally biased region" description="Low complexity" evidence="7">
    <location>
        <begin position="470"/>
        <end position="497"/>
    </location>
</feature>
<dbReference type="InterPro" id="IPR000591">
    <property type="entry name" value="DEP_dom"/>
</dbReference>
<dbReference type="SMART" id="SM00149">
    <property type="entry name" value="PLCYc"/>
    <property type="match status" value="1"/>
</dbReference>
<evidence type="ECO:0000259" key="9">
    <source>
        <dbReference type="PROSITE" id="PS50008"/>
    </source>
</evidence>
<dbReference type="GO" id="GO:0048015">
    <property type="term" value="P:phosphatidylinositol-mediated signaling"/>
    <property type="evidence" value="ECO:0007669"/>
    <property type="project" value="TreeGrafter"/>
</dbReference>
<dbReference type="STRING" id="595528.A0A0D2X2F7"/>
<feature type="compositionally biased region" description="Low complexity" evidence="7">
    <location>
        <begin position="241"/>
        <end position="250"/>
    </location>
</feature>
<feature type="compositionally biased region" description="Low complexity" evidence="7">
    <location>
        <begin position="672"/>
        <end position="683"/>
    </location>
</feature>
<evidence type="ECO:0000256" key="4">
    <source>
        <dbReference type="ARBA" id="ARBA00023098"/>
    </source>
</evidence>
<dbReference type="GO" id="GO:0046488">
    <property type="term" value="P:phosphatidylinositol metabolic process"/>
    <property type="evidence" value="ECO:0007669"/>
    <property type="project" value="TreeGrafter"/>
</dbReference>
<dbReference type="Gene3D" id="1.10.238.10">
    <property type="entry name" value="EF-hand"/>
    <property type="match status" value="1"/>
</dbReference>
<dbReference type="RefSeq" id="XP_011270311.1">
    <property type="nucleotide sequence ID" value="XM_011272009.1"/>
</dbReference>
<feature type="domain" description="PI-PLC Y-box" evidence="9">
    <location>
        <begin position="1560"/>
        <end position="1672"/>
    </location>
</feature>
<dbReference type="InterPro" id="IPR011992">
    <property type="entry name" value="EF-hand-dom_pair"/>
</dbReference>
<name>A0A0D2X2F7_CAPO3</name>
<feature type="region of interest" description="Disordered" evidence="7">
    <location>
        <begin position="1513"/>
        <end position="1553"/>
    </location>
</feature>
<dbReference type="Pfam" id="PF00387">
    <property type="entry name" value="PI-PLC-Y"/>
    <property type="match status" value="1"/>
</dbReference>
<dbReference type="GO" id="GO:0004435">
    <property type="term" value="F:phosphatidylinositol-4,5-bisphosphate phospholipase C activity"/>
    <property type="evidence" value="ECO:0007669"/>
    <property type="project" value="UniProtKB-EC"/>
</dbReference>
<dbReference type="PRINTS" id="PR00390">
    <property type="entry name" value="PHPHLIPASEC"/>
</dbReference>
<feature type="region of interest" description="Disordered" evidence="7">
    <location>
        <begin position="162"/>
        <end position="185"/>
    </location>
</feature>
<dbReference type="PROSITE" id="PS50186">
    <property type="entry name" value="DEP"/>
    <property type="match status" value="4"/>
</dbReference>
<dbReference type="InterPro" id="IPR001192">
    <property type="entry name" value="PI-PLC_fam"/>
</dbReference>
<feature type="compositionally biased region" description="Acidic residues" evidence="7">
    <location>
        <begin position="902"/>
        <end position="934"/>
    </location>
</feature>
<feature type="domain" description="DEP" evidence="10">
    <location>
        <begin position="314"/>
        <end position="384"/>
    </location>
</feature>
<dbReference type="SUPFAM" id="SSF47473">
    <property type="entry name" value="EF-hand"/>
    <property type="match status" value="1"/>
</dbReference>
<gene>
    <name evidence="11" type="ORF">CAOG_008700</name>
</gene>
<dbReference type="SMART" id="SM00148">
    <property type="entry name" value="PLCXc"/>
    <property type="match status" value="1"/>
</dbReference>
<dbReference type="InterPro" id="IPR017946">
    <property type="entry name" value="PLC-like_Pdiesterase_TIM-brl"/>
</dbReference>
<dbReference type="PhylomeDB" id="A0A0D2X2F7"/>
<dbReference type="InParanoid" id="A0A0D2X2F7"/>
<feature type="compositionally biased region" description="Polar residues" evidence="7">
    <location>
        <begin position="498"/>
        <end position="510"/>
    </location>
</feature>
<dbReference type="CDD" id="cd00275">
    <property type="entry name" value="C2_PLC_like"/>
    <property type="match status" value="1"/>
</dbReference>
<dbReference type="PANTHER" id="PTHR10336:SF36">
    <property type="entry name" value="1-PHOSPHATIDYLINOSITOL 4,5-BISPHOSPHATE PHOSPHODIESTERASE BETA-4"/>
    <property type="match status" value="1"/>
</dbReference>
<comment type="catalytic activity">
    <reaction evidence="6">
        <text>a 1,2-diacyl-sn-glycero-3-phospho-(1D-myo-inositol-4,5-bisphosphate) + H2O = 1D-myo-inositol 1,4,5-trisphosphate + a 1,2-diacyl-sn-glycerol + H(+)</text>
        <dbReference type="Rhea" id="RHEA:33179"/>
        <dbReference type="ChEBI" id="CHEBI:15377"/>
        <dbReference type="ChEBI" id="CHEBI:15378"/>
        <dbReference type="ChEBI" id="CHEBI:17815"/>
        <dbReference type="ChEBI" id="CHEBI:58456"/>
        <dbReference type="ChEBI" id="CHEBI:203600"/>
        <dbReference type="EC" id="3.1.4.11"/>
    </reaction>
</comment>
<dbReference type="PANTHER" id="PTHR10336">
    <property type="entry name" value="PHOSPHOINOSITIDE-SPECIFIC PHOSPHOLIPASE C FAMILY PROTEIN"/>
    <property type="match status" value="1"/>
</dbReference>
<dbReference type="OrthoDB" id="269822at2759"/>
<feature type="domain" description="DEP" evidence="10">
    <location>
        <begin position="696"/>
        <end position="772"/>
    </location>
</feature>
<feature type="region of interest" description="Disordered" evidence="7">
    <location>
        <begin position="664"/>
        <end position="685"/>
    </location>
</feature>
<feature type="region of interest" description="Disordered" evidence="7">
    <location>
        <begin position="447"/>
        <end position="510"/>
    </location>
</feature>
<feature type="compositionally biased region" description="Basic and acidic residues" evidence="7">
    <location>
        <begin position="1524"/>
        <end position="1546"/>
    </location>
</feature>
<dbReference type="SUPFAM" id="SSF49562">
    <property type="entry name" value="C2 domain (Calcium/lipid-binding domain, CaLB)"/>
    <property type="match status" value="1"/>
</dbReference>
<feature type="domain" description="DEP" evidence="10">
    <location>
        <begin position="526"/>
        <end position="600"/>
    </location>
</feature>
<reference evidence="12" key="1">
    <citation type="submission" date="2011-02" db="EMBL/GenBank/DDBJ databases">
        <title>The Genome Sequence of Capsaspora owczarzaki ATCC 30864.</title>
        <authorList>
            <person name="Russ C."/>
            <person name="Cuomo C."/>
            <person name="Burger G."/>
            <person name="Gray M.W."/>
            <person name="Holland P.W.H."/>
            <person name="King N."/>
            <person name="Lang F.B.F."/>
            <person name="Roger A.J."/>
            <person name="Ruiz-Trillo I."/>
            <person name="Young S.K."/>
            <person name="Zeng Q."/>
            <person name="Gargeya S."/>
            <person name="Alvarado L."/>
            <person name="Berlin A."/>
            <person name="Chapman S.B."/>
            <person name="Chen Z."/>
            <person name="Freedman E."/>
            <person name="Gellesch M."/>
            <person name="Goldberg J."/>
            <person name="Griggs A."/>
            <person name="Gujja S."/>
            <person name="Heilman E."/>
            <person name="Heiman D."/>
            <person name="Howarth C."/>
            <person name="Mehta T."/>
            <person name="Neiman D."/>
            <person name="Pearson M."/>
            <person name="Roberts A."/>
            <person name="Saif S."/>
            <person name="Shea T."/>
            <person name="Shenoy N."/>
            <person name="Sisk P."/>
            <person name="Stolte C."/>
            <person name="Sykes S."/>
            <person name="White J."/>
            <person name="Yandava C."/>
            <person name="Haas B."/>
            <person name="Nusbaum C."/>
            <person name="Birren B."/>
        </authorList>
    </citation>
    <scope>NUCLEOTIDE SEQUENCE</scope>
    <source>
        <strain evidence="12">ATCC 30864</strain>
    </source>
</reference>
<evidence type="ECO:0000256" key="1">
    <source>
        <dbReference type="ARBA" id="ARBA00012368"/>
    </source>
</evidence>
<feature type="region of interest" description="Disordered" evidence="7">
    <location>
        <begin position="240"/>
        <end position="263"/>
    </location>
</feature>
<keyword evidence="5" id="KW-0807">Transducer</keyword>
<dbReference type="InterPro" id="IPR000909">
    <property type="entry name" value="PLipase_C_PInositol-sp_X_dom"/>
</dbReference>
<feature type="compositionally biased region" description="Polar residues" evidence="7">
    <location>
        <begin position="1484"/>
        <end position="1497"/>
    </location>
</feature>
<dbReference type="Proteomes" id="UP000008743">
    <property type="component" value="Unassembled WGS sequence"/>
</dbReference>
<dbReference type="GO" id="GO:0016042">
    <property type="term" value="P:lipid catabolic process"/>
    <property type="evidence" value="ECO:0007669"/>
    <property type="project" value="UniProtKB-KW"/>
</dbReference>
<feature type="compositionally biased region" description="Polar residues" evidence="7">
    <location>
        <begin position="16"/>
        <end position="32"/>
    </location>
</feature>
<feature type="compositionally biased region" description="Basic and acidic residues" evidence="7">
    <location>
        <begin position="251"/>
        <end position="263"/>
    </location>
</feature>
<accession>A0A0D2X2F7</accession>
<keyword evidence="12" id="KW-1185">Reference proteome</keyword>